<evidence type="ECO:0000313" key="10">
    <source>
        <dbReference type="EMBL" id="KAG9489652.1"/>
    </source>
</evidence>
<keyword evidence="5" id="KW-0325">Glycoprotein</keyword>
<reference evidence="10" key="1">
    <citation type="thesis" date="2020" institute="ProQuest LLC" country="789 East Eisenhower Parkway, Ann Arbor, MI, USA">
        <title>Comparative Genomics and Chromosome Evolution.</title>
        <authorList>
            <person name="Mudd A.B."/>
        </authorList>
    </citation>
    <scope>NUCLEOTIDE SEQUENCE</scope>
    <source>
        <strain evidence="10">HN-11 Male</strain>
        <tissue evidence="10">Kidney and liver</tissue>
    </source>
</reference>
<dbReference type="FunFam" id="3.10.200.10:FF:000003">
    <property type="entry name" value="Carbonic anhydrase 12"/>
    <property type="match status" value="1"/>
</dbReference>
<comment type="catalytic activity">
    <reaction evidence="7">
        <text>hydrogencarbonate + H(+) = CO2 + H2O</text>
        <dbReference type="Rhea" id="RHEA:10748"/>
        <dbReference type="ChEBI" id="CHEBI:15377"/>
        <dbReference type="ChEBI" id="CHEBI:15378"/>
        <dbReference type="ChEBI" id="CHEBI:16526"/>
        <dbReference type="ChEBI" id="CHEBI:17544"/>
        <dbReference type="EC" id="4.2.1.1"/>
    </reaction>
</comment>
<dbReference type="GO" id="GO:0005886">
    <property type="term" value="C:plasma membrane"/>
    <property type="evidence" value="ECO:0007669"/>
    <property type="project" value="TreeGrafter"/>
</dbReference>
<comment type="caution">
    <text evidence="10">The sequence shown here is derived from an EMBL/GenBank/DDBJ whole genome shotgun (WGS) entry which is preliminary data.</text>
</comment>
<sequence>MKLRGYCAGAVYEGGLENRGVSLVLSLKLAQMYRLLFSILVLPVIQAASEGHSWTYTGEEGEKNWATRYSFCGGVYQSPLDFHGNFLQYDSTLKRIRLYGYNASHTDNFIISNTGHTVSVSLPPSLYMEIPPFRYIASQLHFHWGRPAGHKGSEHCIGGKRFPAEMHIVFYNSKYANIGIAMEAADGLAVLGILIEIGFFNPAYNNIISQLAHIKYKGQKFQIPRFDVQYLLPERPDKYYRYEGSLTTPPCNPSVLWSVFQNPVYISEEQLLLLETALYCTDQNSSAPIEMIDNYRRLQQEGDRLVSVSFREGVVLAVTLACLLGTLVILAATCWMFRRNRRAKDTKKVVYTPAVPMEENTSRV</sequence>
<evidence type="ECO:0000256" key="2">
    <source>
        <dbReference type="ARBA" id="ARBA00012925"/>
    </source>
</evidence>
<evidence type="ECO:0000256" key="1">
    <source>
        <dbReference type="ARBA" id="ARBA00010718"/>
    </source>
</evidence>
<evidence type="ECO:0000256" key="6">
    <source>
        <dbReference type="ARBA" id="ARBA00023239"/>
    </source>
</evidence>
<organism evidence="10 11">
    <name type="scientific">Eleutherodactylus coqui</name>
    <name type="common">Puerto Rican coqui</name>
    <dbReference type="NCBI Taxonomy" id="57060"/>
    <lineage>
        <taxon>Eukaryota</taxon>
        <taxon>Metazoa</taxon>
        <taxon>Chordata</taxon>
        <taxon>Craniata</taxon>
        <taxon>Vertebrata</taxon>
        <taxon>Euteleostomi</taxon>
        <taxon>Amphibia</taxon>
        <taxon>Batrachia</taxon>
        <taxon>Anura</taxon>
        <taxon>Neobatrachia</taxon>
        <taxon>Hyloidea</taxon>
        <taxon>Eleutherodactylidae</taxon>
        <taxon>Eleutherodactylinae</taxon>
        <taxon>Eleutherodactylus</taxon>
        <taxon>Eleutherodactylus</taxon>
    </lineage>
</organism>
<keyword evidence="11" id="KW-1185">Reference proteome</keyword>
<dbReference type="Pfam" id="PF00194">
    <property type="entry name" value="Carb_anhydrase"/>
    <property type="match status" value="1"/>
</dbReference>
<keyword evidence="8" id="KW-0472">Membrane</keyword>
<dbReference type="InterPro" id="IPR018338">
    <property type="entry name" value="Carbonic_anhydrase_a-class_CS"/>
</dbReference>
<accession>A0A8J6KE75</accession>
<dbReference type="PROSITE" id="PS51144">
    <property type="entry name" value="ALPHA_CA_2"/>
    <property type="match status" value="1"/>
</dbReference>
<dbReference type="EMBL" id="WNTK01000002">
    <property type="protein sequence ID" value="KAG9489652.1"/>
    <property type="molecule type" value="Genomic_DNA"/>
</dbReference>
<comment type="function">
    <text evidence="7">Reversible hydration of carbon dioxide.</text>
</comment>
<keyword evidence="4 7" id="KW-0862">Zinc</keyword>
<dbReference type="OrthoDB" id="429145at2759"/>
<keyword evidence="8" id="KW-1133">Transmembrane helix</keyword>
<dbReference type="PANTHER" id="PTHR18952:SF19">
    <property type="entry name" value="CARBONIC ANHYDRASE 12"/>
    <property type="match status" value="1"/>
</dbReference>
<dbReference type="AlphaFoldDB" id="A0A8J6KE75"/>
<feature type="transmembrane region" description="Helical" evidence="8">
    <location>
        <begin position="314"/>
        <end position="337"/>
    </location>
</feature>
<evidence type="ECO:0000313" key="11">
    <source>
        <dbReference type="Proteomes" id="UP000770717"/>
    </source>
</evidence>
<feature type="domain" description="Alpha-carbonic anhydrase" evidence="9">
    <location>
        <begin position="52"/>
        <end position="310"/>
    </location>
</feature>
<dbReference type="InterPro" id="IPR001148">
    <property type="entry name" value="CA_dom"/>
</dbReference>
<dbReference type="Gene3D" id="3.10.200.10">
    <property type="entry name" value="Alpha carbonic anhydrase"/>
    <property type="match status" value="1"/>
</dbReference>
<comment type="similarity">
    <text evidence="1 7">Belongs to the alpha-carbonic anhydrase family.</text>
</comment>
<evidence type="ECO:0000256" key="7">
    <source>
        <dbReference type="RuleBase" id="RU367011"/>
    </source>
</evidence>
<dbReference type="PROSITE" id="PS00162">
    <property type="entry name" value="ALPHA_CA_1"/>
    <property type="match status" value="1"/>
</dbReference>
<evidence type="ECO:0000256" key="3">
    <source>
        <dbReference type="ARBA" id="ARBA00022723"/>
    </source>
</evidence>
<dbReference type="GO" id="GO:0004089">
    <property type="term" value="F:carbonate dehydratase activity"/>
    <property type="evidence" value="ECO:0007669"/>
    <property type="project" value="UniProtKB-UniRule"/>
</dbReference>
<evidence type="ECO:0000256" key="4">
    <source>
        <dbReference type="ARBA" id="ARBA00022833"/>
    </source>
</evidence>
<gene>
    <name evidence="10" type="ORF">GDO78_005548</name>
</gene>
<proteinExistence type="inferred from homology"/>
<keyword evidence="6 7" id="KW-0456">Lyase</keyword>
<dbReference type="Proteomes" id="UP000770717">
    <property type="component" value="Unassembled WGS sequence"/>
</dbReference>
<keyword evidence="3 7" id="KW-0479">Metal-binding</keyword>
<name>A0A8J6KE75_ELECQ</name>
<keyword evidence="8" id="KW-0812">Transmembrane</keyword>
<comment type="cofactor">
    <cofactor evidence="7">
        <name>Zn(2+)</name>
        <dbReference type="ChEBI" id="CHEBI:29105"/>
    </cofactor>
</comment>
<evidence type="ECO:0000259" key="9">
    <source>
        <dbReference type="PROSITE" id="PS51144"/>
    </source>
</evidence>
<dbReference type="EC" id="4.2.1.1" evidence="2 7"/>
<dbReference type="SUPFAM" id="SSF51069">
    <property type="entry name" value="Carbonic anhydrase"/>
    <property type="match status" value="1"/>
</dbReference>
<dbReference type="PANTHER" id="PTHR18952">
    <property type="entry name" value="CARBONIC ANHYDRASE"/>
    <property type="match status" value="1"/>
</dbReference>
<protein>
    <recommendedName>
        <fullName evidence="2 7">Carbonic anhydrase</fullName>
        <ecNumber evidence="2 7">4.2.1.1</ecNumber>
    </recommendedName>
</protein>
<dbReference type="GO" id="GO:0008270">
    <property type="term" value="F:zinc ion binding"/>
    <property type="evidence" value="ECO:0007669"/>
    <property type="project" value="UniProtKB-UniRule"/>
</dbReference>
<dbReference type="SMART" id="SM01057">
    <property type="entry name" value="Carb_anhydrase"/>
    <property type="match status" value="1"/>
</dbReference>
<evidence type="ECO:0000256" key="8">
    <source>
        <dbReference type="SAM" id="Phobius"/>
    </source>
</evidence>
<dbReference type="InterPro" id="IPR023561">
    <property type="entry name" value="Carbonic_anhydrase_a-class"/>
</dbReference>
<dbReference type="InterPro" id="IPR036398">
    <property type="entry name" value="CA_dom_sf"/>
</dbReference>
<evidence type="ECO:0000256" key="5">
    <source>
        <dbReference type="ARBA" id="ARBA00023180"/>
    </source>
</evidence>